<dbReference type="Proteomes" id="UP000800094">
    <property type="component" value="Unassembled WGS sequence"/>
</dbReference>
<dbReference type="Pfam" id="PF12697">
    <property type="entry name" value="Abhydrolase_6"/>
    <property type="match status" value="1"/>
</dbReference>
<dbReference type="InterPro" id="IPR000073">
    <property type="entry name" value="AB_hydrolase_1"/>
</dbReference>
<dbReference type="PANTHER" id="PTHR37017">
    <property type="entry name" value="AB HYDROLASE-1 DOMAIN-CONTAINING PROTEIN-RELATED"/>
    <property type="match status" value="1"/>
</dbReference>
<feature type="domain" description="AB hydrolase-1" evidence="1">
    <location>
        <begin position="11"/>
        <end position="237"/>
    </location>
</feature>
<dbReference type="PANTHER" id="PTHR37017:SF11">
    <property type="entry name" value="ESTERASE_LIPASE_THIOESTERASE DOMAIN-CONTAINING PROTEIN"/>
    <property type="match status" value="1"/>
</dbReference>
<evidence type="ECO:0000313" key="2">
    <source>
        <dbReference type="EMBL" id="KAF2245980.1"/>
    </source>
</evidence>
<organism evidence="2 3">
    <name type="scientific">Trematosphaeria pertusa</name>
    <dbReference type="NCBI Taxonomy" id="390896"/>
    <lineage>
        <taxon>Eukaryota</taxon>
        <taxon>Fungi</taxon>
        <taxon>Dikarya</taxon>
        <taxon>Ascomycota</taxon>
        <taxon>Pezizomycotina</taxon>
        <taxon>Dothideomycetes</taxon>
        <taxon>Pleosporomycetidae</taxon>
        <taxon>Pleosporales</taxon>
        <taxon>Massarineae</taxon>
        <taxon>Trematosphaeriaceae</taxon>
        <taxon>Trematosphaeria</taxon>
    </lineage>
</organism>
<evidence type="ECO:0000259" key="1">
    <source>
        <dbReference type="Pfam" id="PF12697"/>
    </source>
</evidence>
<dbReference type="GeneID" id="54585513"/>
<keyword evidence="3" id="KW-1185">Reference proteome</keyword>
<name>A0A6A6I8X9_9PLEO</name>
<dbReference type="InterPro" id="IPR052897">
    <property type="entry name" value="Sec-Metab_Biosynth_Hydrolase"/>
</dbReference>
<evidence type="ECO:0000313" key="3">
    <source>
        <dbReference type="Proteomes" id="UP000800094"/>
    </source>
</evidence>
<sequence>MATVPADVALVVVQGSFQTPLVYKGLTDSLKTHGYLTFQPELPSCSNVDSPEFPSVTLSDDSAAVERVVRHLVDNEGKRVVIIMHSYGGLVGSNAIPEELSFANRQARNLRGGVIHLFYVAAFILGEGQSVLGTFGESPNNDVKPDGRFFLKNGGELLYNDLPPTEAALWESRLIPQSHAVQKTELTYAAYKYIPSTYLICEKDKAAPPLFQEMFAGSAGSQVVERCSASHSPMLSQLDILVTKIIDVVKKVTA</sequence>
<dbReference type="AlphaFoldDB" id="A0A6A6I8X9"/>
<dbReference type="Gene3D" id="3.40.50.1820">
    <property type="entry name" value="alpha/beta hydrolase"/>
    <property type="match status" value="1"/>
</dbReference>
<accession>A0A6A6I8X9</accession>
<gene>
    <name evidence="2" type="ORF">BU26DRAFT_552977</name>
</gene>
<dbReference type="OrthoDB" id="408373at2759"/>
<dbReference type="RefSeq" id="XP_033680984.1">
    <property type="nucleotide sequence ID" value="XM_033832183.1"/>
</dbReference>
<dbReference type="EMBL" id="ML987199">
    <property type="protein sequence ID" value="KAF2245980.1"/>
    <property type="molecule type" value="Genomic_DNA"/>
</dbReference>
<dbReference type="InterPro" id="IPR029058">
    <property type="entry name" value="AB_hydrolase_fold"/>
</dbReference>
<proteinExistence type="predicted"/>
<protein>
    <submittedName>
        <fullName evidence="2">Catalytic protein</fullName>
    </submittedName>
</protein>
<reference evidence="2" key="1">
    <citation type="journal article" date="2020" name="Stud. Mycol.">
        <title>101 Dothideomycetes genomes: a test case for predicting lifestyles and emergence of pathogens.</title>
        <authorList>
            <person name="Haridas S."/>
            <person name="Albert R."/>
            <person name="Binder M."/>
            <person name="Bloem J."/>
            <person name="Labutti K."/>
            <person name="Salamov A."/>
            <person name="Andreopoulos B."/>
            <person name="Baker S."/>
            <person name="Barry K."/>
            <person name="Bills G."/>
            <person name="Bluhm B."/>
            <person name="Cannon C."/>
            <person name="Castanera R."/>
            <person name="Culley D."/>
            <person name="Daum C."/>
            <person name="Ezra D."/>
            <person name="Gonzalez J."/>
            <person name="Henrissat B."/>
            <person name="Kuo A."/>
            <person name="Liang C."/>
            <person name="Lipzen A."/>
            <person name="Lutzoni F."/>
            <person name="Magnuson J."/>
            <person name="Mondo S."/>
            <person name="Nolan M."/>
            <person name="Ohm R."/>
            <person name="Pangilinan J."/>
            <person name="Park H.-J."/>
            <person name="Ramirez L."/>
            <person name="Alfaro M."/>
            <person name="Sun H."/>
            <person name="Tritt A."/>
            <person name="Yoshinaga Y."/>
            <person name="Zwiers L.-H."/>
            <person name="Turgeon B."/>
            <person name="Goodwin S."/>
            <person name="Spatafora J."/>
            <person name="Crous P."/>
            <person name="Grigoriev I."/>
        </authorList>
    </citation>
    <scope>NUCLEOTIDE SEQUENCE</scope>
    <source>
        <strain evidence="2">CBS 122368</strain>
    </source>
</reference>
<dbReference type="SUPFAM" id="SSF53474">
    <property type="entry name" value="alpha/beta-Hydrolases"/>
    <property type="match status" value="1"/>
</dbReference>